<dbReference type="EMBL" id="JABFAC010000002">
    <property type="protein sequence ID" value="MBA0606978.1"/>
    <property type="molecule type" value="Genomic_DNA"/>
</dbReference>
<reference evidence="1 2" key="1">
    <citation type="journal article" date="2019" name="Genome Biol. Evol.">
        <title>Insights into the evolution of the New World diploid cottons (Gossypium, subgenus Houzingenia) based on genome sequencing.</title>
        <authorList>
            <person name="Grover C.E."/>
            <person name="Arick M.A. 2nd"/>
            <person name="Thrash A."/>
            <person name="Conover J.L."/>
            <person name="Sanders W.S."/>
            <person name="Peterson D.G."/>
            <person name="Frelichowski J.E."/>
            <person name="Scheffler J.A."/>
            <person name="Scheffler B.E."/>
            <person name="Wendel J.F."/>
        </authorList>
    </citation>
    <scope>NUCLEOTIDE SEQUENCE [LARGE SCALE GENOMIC DNA]</scope>
    <source>
        <strain evidence="1">27</strain>
        <tissue evidence="1">Leaf</tissue>
    </source>
</reference>
<protein>
    <submittedName>
        <fullName evidence="1">Uncharacterized protein</fullName>
    </submittedName>
</protein>
<organism evidence="1 2">
    <name type="scientific">Gossypium davidsonii</name>
    <name type="common">Davidson's cotton</name>
    <name type="synonym">Gossypium klotzschianum subsp. davidsonii</name>
    <dbReference type="NCBI Taxonomy" id="34287"/>
    <lineage>
        <taxon>Eukaryota</taxon>
        <taxon>Viridiplantae</taxon>
        <taxon>Streptophyta</taxon>
        <taxon>Embryophyta</taxon>
        <taxon>Tracheophyta</taxon>
        <taxon>Spermatophyta</taxon>
        <taxon>Magnoliopsida</taxon>
        <taxon>eudicotyledons</taxon>
        <taxon>Gunneridae</taxon>
        <taxon>Pentapetalae</taxon>
        <taxon>rosids</taxon>
        <taxon>malvids</taxon>
        <taxon>Malvales</taxon>
        <taxon>Malvaceae</taxon>
        <taxon>Malvoideae</taxon>
        <taxon>Gossypium</taxon>
    </lineage>
</organism>
<proteinExistence type="predicted"/>
<comment type="caution">
    <text evidence="1">The sequence shown here is derived from an EMBL/GenBank/DDBJ whole genome shotgun (WGS) entry which is preliminary data.</text>
</comment>
<accession>A0A7J8QZK0</accession>
<dbReference type="Proteomes" id="UP000593561">
    <property type="component" value="Unassembled WGS sequence"/>
</dbReference>
<dbReference type="AlphaFoldDB" id="A0A7J8QZK0"/>
<keyword evidence="2" id="KW-1185">Reference proteome</keyword>
<evidence type="ECO:0000313" key="2">
    <source>
        <dbReference type="Proteomes" id="UP000593561"/>
    </source>
</evidence>
<name>A0A7J8QZK0_GOSDV</name>
<sequence length="27" mass="3081">MRKMRRNESSAMSIKGMVISNLSVLKL</sequence>
<evidence type="ECO:0000313" key="1">
    <source>
        <dbReference type="EMBL" id="MBA0606978.1"/>
    </source>
</evidence>
<gene>
    <name evidence="1" type="ORF">Godav_019350</name>
</gene>